<name>A0A8H4W4K9_9HELO</name>
<dbReference type="AlphaFoldDB" id="A0A8H4W4K9"/>
<proteinExistence type="predicted"/>
<gene>
    <name evidence="2" type="ORF">G7Y89_g6616</name>
</gene>
<protein>
    <recommendedName>
        <fullName evidence="1">Heterokaryon incompatibility domain-containing protein</fullName>
    </recommendedName>
</protein>
<sequence>MLKAFHQPPQRGDDSSASKAEVEVDYDRLCAYRPRQSRLFSRSIIDALQQKYLGSVLGGGTDSDISENSKKLPGNLPNTIKDAMTMTKRLGFRYLWIDRYCIDQNNEERKLNQCAKMDLIYQNSQLTIIAAIGDDPTHGLPGVAQRKKQSEYLNTCARIDKHFLISTNAWPISTINGVKWSTGAWTYQEALLSKRRLVFREEQMYFECYGMYCCESLNFQLGSMRRKDIQGFKSAFCAQSWIGMFPKGVGTTNMDIIRRVEEYSQLNLTNPSEILKAMLGIFNASQRSRLGIENYLGIPILPSTLERSKDSKPIGKWTTVAVFIIGLFWDLKGLSEGQPERRPDFPSWSWTGWHCPVKLWERVTSFLICAS</sequence>
<evidence type="ECO:0000259" key="1">
    <source>
        <dbReference type="Pfam" id="PF06985"/>
    </source>
</evidence>
<dbReference type="OrthoDB" id="5428863at2759"/>
<organism evidence="2 3">
    <name type="scientific">Cudoniella acicularis</name>
    <dbReference type="NCBI Taxonomy" id="354080"/>
    <lineage>
        <taxon>Eukaryota</taxon>
        <taxon>Fungi</taxon>
        <taxon>Dikarya</taxon>
        <taxon>Ascomycota</taxon>
        <taxon>Pezizomycotina</taxon>
        <taxon>Leotiomycetes</taxon>
        <taxon>Helotiales</taxon>
        <taxon>Tricladiaceae</taxon>
        <taxon>Cudoniella</taxon>
    </lineage>
</organism>
<comment type="caution">
    <text evidence="2">The sequence shown here is derived from an EMBL/GenBank/DDBJ whole genome shotgun (WGS) entry which is preliminary data.</text>
</comment>
<evidence type="ECO:0000313" key="2">
    <source>
        <dbReference type="EMBL" id="KAF4631515.1"/>
    </source>
</evidence>
<dbReference type="InterPro" id="IPR010730">
    <property type="entry name" value="HET"/>
</dbReference>
<accession>A0A8H4W4K9</accession>
<feature type="domain" description="Heterokaryon incompatibility" evidence="1">
    <location>
        <begin position="72"/>
        <end position="189"/>
    </location>
</feature>
<dbReference type="Pfam" id="PF06985">
    <property type="entry name" value="HET"/>
    <property type="match status" value="1"/>
</dbReference>
<dbReference type="EMBL" id="JAAMPI010000436">
    <property type="protein sequence ID" value="KAF4631515.1"/>
    <property type="molecule type" value="Genomic_DNA"/>
</dbReference>
<reference evidence="2 3" key="1">
    <citation type="submission" date="2020-03" db="EMBL/GenBank/DDBJ databases">
        <title>Draft Genome Sequence of Cudoniella acicularis.</title>
        <authorList>
            <person name="Buettner E."/>
            <person name="Kellner H."/>
        </authorList>
    </citation>
    <scope>NUCLEOTIDE SEQUENCE [LARGE SCALE GENOMIC DNA]</scope>
    <source>
        <strain evidence="2 3">DSM 108380</strain>
    </source>
</reference>
<keyword evidence="3" id="KW-1185">Reference proteome</keyword>
<evidence type="ECO:0000313" key="3">
    <source>
        <dbReference type="Proteomes" id="UP000566819"/>
    </source>
</evidence>
<dbReference type="PANTHER" id="PTHR33112">
    <property type="entry name" value="DOMAIN PROTEIN, PUTATIVE-RELATED"/>
    <property type="match status" value="1"/>
</dbReference>
<dbReference type="Proteomes" id="UP000566819">
    <property type="component" value="Unassembled WGS sequence"/>
</dbReference>
<dbReference type="PANTHER" id="PTHR33112:SF1">
    <property type="entry name" value="HETEROKARYON INCOMPATIBILITY DOMAIN-CONTAINING PROTEIN"/>
    <property type="match status" value="1"/>
</dbReference>